<dbReference type="Proteomes" id="UP000307440">
    <property type="component" value="Unassembled WGS sequence"/>
</dbReference>
<dbReference type="EMBL" id="ML210330">
    <property type="protein sequence ID" value="TFK19663.1"/>
    <property type="molecule type" value="Genomic_DNA"/>
</dbReference>
<keyword evidence="2" id="KW-0186">Copper</keyword>
<dbReference type="GO" id="GO:0046872">
    <property type="term" value="F:metal ion binding"/>
    <property type="evidence" value="ECO:0007669"/>
    <property type="project" value="UniProtKB-KW"/>
</dbReference>
<reference evidence="5 6" key="1">
    <citation type="journal article" date="2019" name="Nat. Ecol. Evol.">
        <title>Megaphylogeny resolves global patterns of mushroom evolution.</title>
        <authorList>
            <person name="Varga T."/>
            <person name="Krizsan K."/>
            <person name="Foldi C."/>
            <person name="Dima B."/>
            <person name="Sanchez-Garcia M."/>
            <person name="Sanchez-Ramirez S."/>
            <person name="Szollosi G.J."/>
            <person name="Szarkandi J.G."/>
            <person name="Papp V."/>
            <person name="Albert L."/>
            <person name="Andreopoulos W."/>
            <person name="Angelini C."/>
            <person name="Antonin V."/>
            <person name="Barry K.W."/>
            <person name="Bougher N.L."/>
            <person name="Buchanan P."/>
            <person name="Buyck B."/>
            <person name="Bense V."/>
            <person name="Catcheside P."/>
            <person name="Chovatia M."/>
            <person name="Cooper J."/>
            <person name="Damon W."/>
            <person name="Desjardin D."/>
            <person name="Finy P."/>
            <person name="Geml J."/>
            <person name="Haridas S."/>
            <person name="Hughes K."/>
            <person name="Justo A."/>
            <person name="Karasinski D."/>
            <person name="Kautmanova I."/>
            <person name="Kiss B."/>
            <person name="Kocsube S."/>
            <person name="Kotiranta H."/>
            <person name="LaButti K.M."/>
            <person name="Lechner B.E."/>
            <person name="Liimatainen K."/>
            <person name="Lipzen A."/>
            <person name="Lukacs Z."/>
            <person name="Mihaltcheva S."/>
            <person name="Morgado L.N."/>
            <person name="Niskanen T."/>
            <person name="Noordeloos M.E."/>
            <person name="Ohm R.A."/>
            <person name="Ortiz-Santana B."/>
            <person name="Ovrebo C."/>
            <person name="Racz N."/>
            <person name="Riley R."/>
            <person name="Savchenko A."/>
            <person name="Shiryaev A."/>
            <person name="Soop K."/>
            <person name="Spirin V."/>
            <person name="Szebenyi C."/>
            <person name="Tomsovsky M."/>
            <person name="Tulloss R.E."/>
            <person name="Uehling J."/>
            <person name="Grigoriev I.V."/>
            <person name="Vagvolgyi C."/>
            <person name="Papp T."/>
            <person name="Martin F.M."/>
            <person name="Miettinen O."/>
            <person name="Hibbett D.S."/>
            <person name="Nagy L.G."/>
        </authorList>
    </citation>
    <scope>NUCLEOTIDE SEQUENCE [LARGE SCALE GENOMIC DNA]</scope>
    <source>
        <strain evidence="5 6">CBS 121175</strain>
    </source>
</reference>
<sequence>MIKTLSLTASLLACFASVSVVNTPSTCSKIQVRREWRDLAIDQHTTRTATTRFEEFQATHIYLTERIHSVGQFLPWHRHLECGYHGPETFWDWTRDGNSNRPILGSPIFDPVTGFGGDGVPGTYTLPPDPDGLSSVPFPARWKGCVQDGPFNATVINLGPGRLLTKHCLVRDIVESWKFNMTSENVAKQMDASKPYEQFRVIIDNLVNGIHGSGHVLVGGEIQIHPLFYMHHSNLD</sequence>
<dbReference type="InterPro" id="IPR008922">
    <property type="entry name" value="Di-copper_centre_dom_sf"/>
</dbReference>
<gene>
    <name evidence="5" type="ORF">FA15DRAFT_674218</name>
</gene>
<dbReference type="PANTHER" id="PTHR11474">
    <property type="entry name" value="TYROSINASE FAMILY MEMBER"/>
    <property type="match status" value="1"/>
</dbReference>
<dbReference type="Pfam" id="PF00264">
    <property type="entry name" value="Tyrosinase"/>
    <property type="match status" value="1"/>
</dbReference>
<evidence type="ECO:0000259" key="4">
    <source>
        <dbReference type="Pfam" id="PF00264"/>
    </source>
</evidence>
<proteinExistence type="predicted"/>
<accession>A0A5C3KIK8</accession>
<evidence type="ECO:0000313" key="5">
    <source>
        <dbReference type="EMBL" id="TFK19663.1"/>
    </source>
</evidence>
<dbReference type="InterPro" id="IPR050316">
    <property type="entry name" value="Tyrosinase/Hemocyanin"/>
</dbReference>
<evidence type="ECO:0000313" key="6">
    <source>
        <dbReference type="Proteomes" id="UP000307440"/>
    </source>
</evidence>
<feature type="chain" id="PRO_5022953000" evidence="3">
    <location>
        <begin position="21"/>
        <end position="236"/>
    </location>
</feature>
<feature type="domain" description="Tyrosinase copper-binding" evidence="4">
    <location>
        <begin position="51"/>
        <end position="236"/>
    </location>
</feature>
<dbReference type="AlphaFoldDB" id="A0A5C3KIK8"/>
<dbReference type="Gene3D" id="1.10.1280.10">
    <property type="entry name" value="Di-copper center containing domain from catechol oxidase"/>
    <property type="match status" value="1"/>
</dbReference>
<name>A0A5C3KIK8_COPMA</name>
<feature type="signal peptide" evidence="3">
    <location>
        <begin position="1"/>
        <end position="20"/>
    </location>
</feature>
<evidence type="ECO:0000256" key="2">
    <source>
        <dbReference type="ARBA" id="ARBA00023008"/>
    </source>
</evidence>
<keyword evidence="1" id="KW-0479">Metal-binding</keyword>
<organism evidence="5 6">
    <name type="scientific">Coprinopsis marcescibilis</name>
    <name type="common">Agaric fungus</name>
    <name type="synonym">Psathyrella marcescibilis</name>
    <dbReference type="NCBI Taxonomy" id="230819"/>
    <lineage>
        <taxon>Eukaryota</taxon>
        <taxon>Fungi</taxon>
        <taxon>Dikarya</taxon>
        <taxon>Basidiomycota</taxon>
        <taxon>Agaricomycotina</taxon>
        <taxon>Agaricomycetes</taxon>
        <taxon>Agaricomycetidae</taxon>
        <taxon>Agaricales</taxon>
        <taxon>Agaricineae</taxon>
        <taxon>Psathyrellaceae</taxon>
        <taxon>Coprinopsis</taxon>
    </lineage>
</organism>
<dbReference type="OrthoDB" id="6132182at2759"/>
<dbReference type="GO" id="GO:0016491">
    <property type="term" value="F:oxidoreductase activity"/>
    <property type="evidence" value="ECO:0007669"/>
    <property type="project" value="InterPro"/>
</dbReference>
<keyword evidence="3" id="KW-0732">Signal</keyword>
<dbReference type="InterPro" id="IPR002227">
    <property type="entry name" value="Tyrosinase_Cu-bd"/>
</dbReference>
<protein>
    <submittedName>
        <fullName evidence="5">Di-copper centre-containing protein</fullName>
    </submittedName>
</protein>
<evidence type="ECO:0000256" key="3">
    <source>
        <dbReference type="SAM" id="SignalP"/>
    </source>
</evidence>
<keyword evidence="6" id="KW-1185">Reference proteome</keyword>
<dbReference type="SUPFAM" id="SSF48056">
    <property type="entry name" value="Di-copper centre-containing domain"/>
    <property type="match status" value="1"/>
</dbReference>
<dbReference type="PANTHER" id="PTHR11474:SF126">
    <property type="entry name" value="TYROSINASE-LIKE PROTEIN TYR-1-RELATED"/>
    <property type="match status" value="1"/>
</dbReference>
<evidence type="ECO:0000256" key="1">
    <source>
        <dbReference type="ARBA" id="ARBA00022723"/>
    </source>
</evidence>